<dbReference type="AlphaFoldDB" id="A0A2C9CNZ1"/>
<reference evidence="4 7" key="3">
    <citation type="submission" date="2020-02" db="EMBL/GenBank/DDBJ databases">
        <title>Newly sequenced genome of strain CSTR1 showed variability in Candidatus Kuenenia stuttgartiensis genomes.</title>
        <authorList>
            <person name="Ding C."/>
            <person name="Adrian L."/>
        </authorList>
    </citation>
    <scope>NUCLEOTIDE SEQUENCE [LARGE SCALE GENOMIC DNA]</scope>
    <source>
        <strain evidence="4 7">CSTR1</strain>
    </source>
</reference>
<keyword evidence="6" id="KW-1185">Reference proteome</keyword>
<dbReference type="Gene3D" id="3.40.50.300">
    <property type="entry name" value="P-loop containing nucleotide triphosphate hydrolases"/>
    <property type="match status" value="1"/>
</dbReference>
<evidence type="ECO:0000256" key="2">
    <source>
        <dbReference type="ARBA" id="ARBA00022840"/>
    </source>
</evidence>
<dbReference type="GO" id="GO:0016301">
    <property type="term" value="F:kinase activity"/>
    <property type="evidence" value="ECO:0007669"/>
    <property type="project" value="InterPro"/>
</dbReference>
<dbReference type="PANTHER" id="PTHR39206">
    <property type="entry name" value="SLL8004 PROTEIN"/>
    <property type="match status" value="1"/>
</dbReference>
<reference evidence="5" key="2">
    <citation type="submission" date="2017-10" db="EMBL/GenBank/DDBJ databases">
        <authorList>
            <person name="Banno H."/>
            <person name="Chua N.-H."/>
        </authorList>
    </citation>
    <scope>NUCLEOTIDE SEQUENCE [LARGE SCALE GENOMIC DNA]</scope>
    <source>
        <strain evidence="5">Kuenenia_mbr1_ru-nijmegen</strain>
    </source>
</reference>
<dbReference type="SUPFAM" id="SSF52540">
    <property type="entry name" value="P-loop containing nucleoside triphosphate hydrolases"/>
    <property type="match status" value="1"/>
</dbReference>
<evidence type="ECO:0000259" key="3">
    <source>
        <dbReference type="Pfam" id="PF06414"/>
    </source>
</evidence>
<proteinExistence type="predicted"/>
<dbReference type="Proteomes" id="UP000221734">
    <property type="component" value="Chromosome Kuenenia_stuttgartiensis_MBR1"/>
</dbReference>
<reference evidence="6" key="1">
    <citation type="submission" date="2017-10" db="EMBL/GenBank/DDBJ databases">
        <authorList>
            <person name="Frank J."/>
        </authorList>
    </citation>
    <scope>NUCLEOTIDE SEQUENCE [LARGE SCALE GENOMIC DNA]</scope>
</reference>
<dbReference type="OrthoDB" id="9791543at2"/>
<sequence length="174" mass="19882">MVKKKNIVIIAGPNGAGKTTFAKEFLPNEAGCPIFVNADLIAAGLSPFFPEHAAFRAGRLMYEEIKTHLLRNDGFAFETTLSGKIYAQMIPEWQKRGYTVKLIFLSLHDVKIAIERVKGRVLQGGHNVPEEIIRRRFGKGWFNFYHIYKQLVDTWILYDNSGRTPKLLEEGEKR</sequence>
<feature type="domain" description="Zeta toxin" evidence="3">
    <location>
        <begin position="3"/>
        <end position="139"/>
    </location>
</feature>
<protein>
    <submittedName>
        <fullName evidence="5">Zeta toxin</fullName>
    </submittedName>
</protein>
<evidence type="ECO:0000313" key="5">
    <source>
        <dbReference type="EMBL" id="SOH06507.1"/>
    </source>
</evidence>
<name>A0A2C9CNZ1_KUEST</name>
<evidence type="ECO:0000313" key="7">
    <source>
        <dbReference type="Proteomes" id="UP000501926"/>
    </source>
</evidence>
<keyword evidence="1" id="KW-0547">Nucleotide-binding</keyword>
<dbReference type="KEGG" id="kst:KSMBR1_4035"/>
<evidence type="ECO:0000313" key="6">
    <source>
        <dbReference type="Proteomes" id="UP000221734"/>
    </source>
</evidence>
<organism evidence="5 6">
    <name type="scientific">Kuenenia stuttgartiensis</name>
    <dbReference type="NCBI Taxonomy" id="174633"/>
    <lineage>
        <taxon>Bacteria</taxon>
        <taxon>Pseudomonadati</taxon>
        <taxon>Planctomycetota</taxon>
        <taxon>Candidatus Brocadiia</taxon>
        <taxon>Candidatus Brocadiales</taxon>
        <taxon>Candidatus Brocadiaceae</taxon>
        <taxon>Candidatus Kuenenia</taxon>
    </lineage>
</organism>
<dbReference type="InterPro" id="IPR027417">
    <property type="entry name" value="P-loop_NTPase"/>
</dbReference>
<accession>A0A2C9CNZ1</accession>
<evidence type="ECO:0000256" key="1">
    <source>
        <dbReference type="ARBA" id="ARBA00022741"/>
    </source>
</evidence>
<dbReference type="Pfam" id="PF06414">
    <property type="entry name" value="Zeta_toxin"/>
    <property type="match status" value="1"/>
</dbReference>
<dbReference type="GO" id="GO:0005524">
    <property type="term" value="F:ATP binding"/>
    <property type="evidence" value="ECO:0007669"/>
    <property type="project" value="UniProtKB-KW"/>
</dbReference>
<dbReference type="InterPro" id="IPR010488">
    <property type="entry name" value="Zeta_toxin_domain"/>
</dbReference>
<keyword evidence="2" id="KW-0067">ATP-binding</keyword>
<gene>
    <name evidence="4" type="ORF">KsCSTR_25410</name>
    <name evidence="5" type="ORF">KSMBR1_4035</name>
</gene>
<dbReference type="EMBL" id="LT934425">
    <property type="protein sequence ID" value="SOH06507.1"/>
    <property type="molecule type" value="Genomic_DNA"/>
</dbReference>
<dbReference type="PANTHER" id="PTHR39206:SF1">
    <property type="entry name" value="SLL8004 PROTEIN"/>
    <property type="match status" value="1"/>
</dbReference>
<dbReference type="EMBL" id="CP049055">
    <property type="protein sequence ID" value="QII11920.1"/>
    <property type="molecule type" value="Genomic_DNA"/>
</dbReference>
<evidence type="ECO:0000313" key="4">
    <source>
        <dbReference type="EMBL" id="QII11920.1"/>
    </source>
</evidence>
<dbReference type="RefSeq" id="WP_099326880.1">
    <property type="nucleotide sequence ID" value="NZ_CP049055.1"/>
</dbReference>
<dbReference type="Proteomes" id="UP000501926">
    <property type="component" value="Chromosome"/>
</dbReference>